<gene>
    <name evidence="1" type="ORF">OENI_1236</name>
</gene>
<protein>
    <submittedName>
        <fullName evidence="1">Uncharacterized protein</fullName>
    </submittedName>
</protein>
<sequence>MMINLVVIISVIGSRLLEIHRLEGILTIYVSLLIGKDS</sequence>
<proteinExistence type="predicted"/>
<accession>A0AAQ2UW61</accession>
<name>A0AAQ2UW61_OENOE</name>
<dbReference type="Proteomes" id="UP000294726">
    <property type="component" value="Chromosome"/>
</dbReference>
<evidence type="ECO:0000313" key="1">
    <source>
        <dbReference type="EMBL" id="VDB98471.1"/>
    </source>
</evidence>
<dbReference type="AlphaFoldDB" id="A0AAQ2UW61"/>
<organism evidence="1 2">
    <name type="scientific">Oenococcus oeni</name>
    <name type="common">Leuconostoc oenos</name>
    <dbReference type="NCBI Taxonomy" id="1247"/>
    <lineage>
        <taxon>Bacteria</taxon>
        <taxon>Bacillati</taxon>
        <taxon>Bacillota</taxon>
        <taxon>Bacilli</taxon>
        <taxon>Lactobacillales</taxon>
        <taxon>Lactobacillaceae</taxon>
        <taxon>Oenococcus</taxon>
    </lineage>
</organism>
<reference evidence="1 2" key="1">
    <citation type="submission" date="2018-08" db="EMBL/GenBank/DDBJ databases">
        <authorList>
            <person name="Lorentzen P. G. S. M."/>
        </authorList>
    </citation>
    <scope>NUCLEOTIDE SEQUENCE [LARGE SCALE GENOMIC DNA]</scope>
    <source>
        <strain evidence="1 2">CRBO_1381</strain>
    </source>
</reference>
<dbReference type="EMBL" id="LR031358">
    <property type="protein sequence ID" value="VDB98471.1"/>
    <property type="molecule type" value="Genomic_DNA"/>
</dbReference>
<evidence type="ECO:0000313" key="2">
    <source>
        <dbReference type="Proteomes" id="UP000294726"/>
    </source>
</evidence>